<feature type="domain" description="HTH arsR-type" evidence="2">
    <location>
        <begin position="11"/>
        <end position="108"/>
    </location>
</feature>
<dbReference type="PRINTS" id="PR00778">
    <property type="entry name" value="HTHARSR"/>
</dbReference>
<dbReference type="Pfam" id="PF21234">
    <property type="entry name" value="Phosphatase-like_N"/>
    <property type="match status" value="1"/>
</dbReference>
<dbReference type="InterPro" id="IPR036196">
    <property type="entry name" value="Ptyr_pPase_sf"/>
</dbReference>
<dbReference type="NCBIfam" id="NF033788">
    <property type="entry name" value="HTH_metalloreg"/>
    <property type="match status" value="1"/>
</dbReference>
<dbReference type="Pfam" id="PF01451">
    <property type="entry name" value="LMWPc"/>
    <property type="match status" value="1"/>
</dbReference>
<dbReference type="PROSITE" id="PS50987">
    <property type="entry name" value="HTH_ARSR_2"/>
    <property type="match status" value="1"/>
</dbReference>
<dbReference type="GO" id="GO:0046685">
    <property type="term" value="P:response to arsenic-containing substance"/>
    <property type="evidence" value="ECO:0007669"/>
    <property type="project" value="UniProtKB-KW"/>
</dbReference>
<evidence type="ECO:0000256" key="1">
    <source>
        <dbReference type="ARBA" id="ARBA00022849"/>
    </source>
</evidence>
<dbReference type="InterPro" id="IPR011991">
    <property type="entry name" value="ArsR-like_HTH"/>
</dbReference>
<dbReference type="InterPro" id="IPR036390">
    <property type="entry name" value="WH_DNA-bd_sf"/>
</dbReference>
<proteinExistence type="predicted"/>
<protein>
    <submittedName>
        <fullName evidence="3">Transcriptional regulator, ArsR family</fullName>
    </submittedName>
</protein>
<dbReference type="CDD" id="cd00090">
    <property type="entry name" value="HTH_ARSR"/>
    <property type="match status" value="1"/>
</dbReference>
<dbReference type="EMBL" id="FLQR01000009">
    <property type="protein sequence ID" value="SBS73794.1"/>
    <property type="molecule type" value="Genomic_DNA"/>
</dbReference>
<sequence>MIEAYSLEHRLTSMTSAGSLPSLSVAADPTRARILQLIHAAPDRRALVGKLAEVLGLRQPTVSHHMAALHDEGLVLRERDGRRVWYSIHPDHAERIDALLGSARASSEQQPEWDRVVDDLSDRYRGTFSRETIARYVTDSRDLLTARGTTRLLASRTAAFAASRLDDLARTESRDTTKPSVLFVCVQNAGRSQLAAGILRQLAGDRVIVRTAGSAPAAEVRSAIVGALDEIGVPLGAEFPKPLTDDAVRAADVVITMGCGDACPIYPGRRYLDWDIEDPVDKPLATVRSIRDDIHRRIRALLPELFTDSSPDPSMDS</sequence>
<dbReference type="InterPro" id="IPR001845">
    <property type="entry name" value="HTH_ArsR_DNA-bd_dom"/>
</dbReference>
<dbReference type="AlphaFoldDB" id="A0A1Y5P507"/>
<dbReference type="Pfam" id="PF12840">
    <property type="entry name" value="HTH_20"/>
    <property type="match status" value="1"/>
</dbReference>
<keyword evidence="1" id="KW-0059">Arsenical resistance</keyword>
<dbReference type="Gene3D" id="1.10.8.1060">
    <property type="entry name" value="Corynebacterium glutamicum thioredoxin-dependent arsenate reductase, N-terminal domain"/>
    <property type="match status" value="1"/>
</dbReference>
<accession>A0A1Y5P507</accession>
<dbReference type="PANTHER" id="PTHR43428">
    <property type="entry name" value="ARSENATE REDUCTASE"/>
    <property type="match status" value="1"/>
</dbReference>
<dbReference type="InterPro" id="IPR048716">
    <property type="entry name" value="Phosphatase-like_N"/>
</dbReference>
<dbReference type="PANTHER" id="PTHR43428:SF1">
    <property type="entry name" value="ARSENATE REDUCTASE"/>
    <property type="match status" value="1"/>
</dbReference>
<reference evidence="3" key="1">
    <citation type="submission" date="2016-03" db="EMBL/GenBank/DDBJ databases">
        <authorList>
            <person name="Ploux O."/>
        </authorList>
    </citation>
    <scope>NUCLEOTIDE SEQUENCE</scope>
    <source>
        <strain evidence="3">UC1</strain>
    </source>
</reference>
<dbReference type="SUPFAM" id="SSF46785">
    <property type="entry name" value="Winged helix' DNA-binding domain"/>
    <property type="match status" value="1"/>
</dbReference>
<gene>
    <name evidence="3" type="ORF">MIPYR_50011</name>
</gene>
<evidence type="ECO:0000259" key="2">
    <source>
        <dbReference type="PROSITE" id="PS50987"/>
    </source>
</evidence>
<dbReference type="SMART" id="SM00226">
    <property type="entry name" value="LMWPc"/>
    <property type="match status" value="1"/>
</dbReference>
<dbReference type="Gene3D" id="1.10.10.10">
    <property type="entry name" value="Winged helix-like DNA-binding domain superfamily/Winged helix DNA-binding domain"/>
    <property type="match status" value="1"/>
</dbReference>
<dbReference type="InterPro" id="IPR023485">
    <property type="entry name" value="Ptyr_pPase"/>
</dbReference>
<dbReference type="Gene3D" id="3.40.50.2300">
    <property type="match status" value="1"/>
</dbReference>
<name>A0A1Y5P507_9MICO</name>
<evidence type="ECO:0000313" key="3">
    <source>
        <dbReference type="EMBL" id="SBS73794.1"/>
    </source>
</evidence>
<dbReference type="InterPro" id="IPR036388">
    <property type="entry name" value="WH-like_DNA-bd_sf"/>
</dbReference>
<dbReference type="SUPFAM" id="SSF52788">
    <property type="entry name" value="Phosphotyrosine protein phosphatases I"/>
    <property type="match status" value="1"/>
</dbReference>
<dbReference type="CDD" id="cd16345">
    <property type="entry name" value="LMWP_ArsC"/>
    <property type="match status" value="1"/>
</dbReference>
<dbReference type="SMART" id="SM00418">
    <property type="entry name" value="HTH_ARSR"/>
    <property type="match status" value="1"/>
</dbReference>
<organism evidence="3">
    <name type="scientific">uncultured Microbacterium sp</name>
    <dbReference type="NCBI Taxonomy" id="191216"/>
    <lineage>
        <taxon>Bacteria</taxon>
        <taxon>Bacillati</taxon>
        <taxon>Actinomycetota</taxon>
        <taxon>Actinomycetes</taxon>
        <taxon>Micrococcales</taxon>
        <taxon>Microbacteriaceae</taxon>
        <taxon>Microbacterium</taxon>
        <taxon>environmental samples</taxon>
    </lineage>
</organism>
<dbReference type="GO" id="GO:0003700">
    <property type="term" value="F:DNA-binding transcription factor activity"/>
    <property type="evidence" value="ECO:0007669"/>
    <property type="project" value="InterPro"/>
</dbReference>